<dbReference type="Pfam" id="PF02645">
    <property type="entry name" value="DegV"/>
    <property type="match status" value="1"/>
</dbReference>
<feature type="domain" description="DhaL" evidence="2">
    <location>
        <begin position="19"/>
        <end position="208"/>
    </location>
</feature>
<sequence>MVAIPSDVSVVRPARISAPALRQALAAGMHQLVSRREHLNRINVFPVPDGDTGSNLAFTVGSVLAGSLSQRATSAGALLRAVAEDAIEGARGNSGAILAQFFCGASQTVGDAPLLTREAIAEAVDAGSRQARGALSQPREGTILSVIQAFADALRMPHADFGHWFGSAVARARDALADTPRQLAVLRQAGVVDAGAQGFVDFIEGMHGYFLTRRLQVVSAQGTGGSVESAALHWHEEADASRPWCSECLVAADAIDQAGLRAALDALGADSVVVAGTAQRLRVHAHVADPALLFEAVGRFGALSARKAENMCAQHRAAQRAGEVTVVTDSASDLPADLLESLPLELVPVRVSFGTEDFLDRVSISTAEFHRRLRQAATLPQTSQPPPGDFRRQFELSLSHARHVVYVGLSRPLSGTLQSAETAAARCESGQVRVIDSRQASCAQALLAIAAAECAAGGGDVEAVCARVDALIPHTFLFAAARDISHAVRGGRIPRRVEPVARFLGLTAIARTRPDGNLRVAGALLGSRRVPQRLARYIARRLPSAAGWRIMVGHCDARDDAAQLLAALRELLPTSDCWITETGPAIGAHAGPGTLVVGLQAALHPPAAGR</sequence>
<dbReference type="NCBIfam" id="TIGR00762">
    <property type="entry name" value="DegV"/>
    <property type="match status" value="1"/>
</dbReference>
<dbReference type="InterPro" id="IPR004007">
    <property type="entry name" value="DhaL_dom"/>
</dbReference>
<dbReference type="InterPro" id="IPR043168">
    <property type="entry name" value="DegV_C"/>
</dbReference>
<evidence type="ECO:0000259" key="2">
    <source>
        <dbReference type="PROSITE" id="PS51480"/>
    </source>
</evidence>
<dbReference type="Pfam" id="PF02734">
    <property type="entry name" value="Dak2"/>
    <property type="match status" value="1"/>
</dbReference>
<organism evidence="3 4">
    <name type="scientific">Denitratimonas tolerans</name>
    <dbReference type="NCBI Taxonomy" id="1338420"/>
    <lineage>
        <taxon>Bacteria</taxon>
        <taxon>Pseudomonadati</taxon>
        <taxon>Pseudomonadota</taxon>
        <taxon>Gammaproteobacteria</taxon>
        <taxon>Lysobacterales</taxon>
        <taxon>Lysobacteraceae</taxon>
        <taxon>Denitratimonas</taxon>
    </lineage>
</organism>
<dbReference type="RefSeq" id="WP_337336295.1">
    <property type="nucleotide sequence ID" value="NZ_JBBDHC010000024.1"/>
</dbReference>
<dbReference type="Proteomes" id="UP001364472">
    <property type="component" value="Unassembled WGS sequence"/>
</dbReference>
<keyword evidence="1" id="KW-0446">Lipid-binding</keyword>
<dbReference type="Gene3D" id="3.40.50.10170">
    <property type="match status" value="1"/>
</dbReference>
<dbReference type="InterPro" id="IPR036117">
    <property type="entry name" value="DhaL_dom_sf"/>
</dbReference>
<dbReference type="AlphaFoldDB" id="A0AAW9RAI0"/>
<dbReference type="SMART" id="SM01121">
    <property type="entry name" value="Dak1_2"/>
    <property type="match status" value="1"/>
</dbReference>
<reference evidence="3 4" key="1">
    <citation type="journal article" date="2016" name="Antonie Van Leeuwenhoek">
        <title>Denitratimonas tolerans gen. nov., sp. nov., a denitrifying bacterium isolated from a bioreactor for tannery wastewater treatment.</title>
        <authorList>
            <person name="Han S.I."/>
            <person name="Kim J.O."/>
            <person name="Lee Y.R."/>
            <person name="Ekpeghere K.I."/>
            <person name="Koh S.C."/>
            <person name="Whang K.S."/>
        </authorList>
    </citation>
    <scope>NUCLEOTIDE SEQUENCE [LARGE SCALE GENOMIC DNA]</scope>
    <source>
        <strain evidence="3 4">KACC 17565</strain>
    </source>
</reference>
<keyword evidence="4" id="KW-1185">Reference proteome</keyword>
<dbReference type="GO" id="GO:0008289">
    <property type="term" value="F:lipid binding"/>
    <property type="evidence" value="ECO:0007669"/>
    <property type="project" value="UniProtKB-KW"/>
</dbReference>
<evidence type="ECO:0000313" key="3">
    <source>
        <dbReference type="EMBL" id="MEJ1250592.1"/>
    </source>
</evidence>
<dbReference type="InterPro" id="IPR050270">
    <property type="entry name" value="DegV_domain_contain"/>
</dbReference>
<dbReference type="Gene3D" id="3.30.1180.10">
    <property type="match status" value="1"/>
</dbReference>
<accession>A0AAW9RAI0</accession>
<protein>
    <submittedName>
        <fullName evidence="3">DegV family protein</fullName>
    </submittedName>
</protein>
<dbReference type="GO" id="GO:0006071">
    <property type="term" value="P:glycerol metabolic process"/>
    <property type="evidence" value="ECO:0007669"/>
    <property type="project" value="InterPro"/>
</dbReference>
<dbReference type="InterPro" id="IPR033470">
    <property type="entry name" value="FakA-like_C"/>
</dbReference>
<dbReference type="PROSITE" id="PS51482">
    <property type="entry name" value="DEGV"/>
    <property type="match status" value="1"/>
</dbReference>
<gene>
    <name evidence="3" type="ORF">WB794_13040</name>
</gene>
<evidence type="ECO:0000313" key="4">
    <source>
        <dbReference type="Proteomes" id="UP001364472"/>
    </source>
</evidence>
<dbReference type="Gene3D" id="1.25.40.340">
    <property type="match status" value="1"/>
</dbReference>
<dbReference type="InterPro" id="IPR048394">
    <property type="entry name" value="FakA-like_M"/>
</dbReference>
<name>A0AAW9RAI0_9GAMM</name>
<dbReference type="SUPFAM" id="SSF101473">
    <property type="entry name" value="DhaL-like"/>
    <property type="match status" value="1"/>
</dbReference>
<dbReference type="SUPFAM" id="SSF82549">
    <property type="entry name" value="DAK1/DegV-like"/>
    <property type="match status" value="1"/>
</dbReference>
<proteinExistence type="predicted"/>
<comment type="caution">
    <text evidence="3">The sequence shown here is derived from an EMBL/GenBank/DDBJ whole genome shotgun (WGS) entry which is preliminary data.</text>
</comment>
<evidence type="ECO:0000256" key="1">
    <source>
        <dbReference type="ARBA" id="ARBA00023121"/>
    </source>
</evidence>
<dbReference type="Pfam" id="PF21645">
    <property type="entry name" value="FakA-like_M"/>
    <property type="match status" value="1"/>
</dbReference>
<dbReference type="PANTHER" id="PTHR33434">
    <property type="entry name" value="DEGV DOMAIN-CONTAINING PROTEIN DR_1986-RELATED"/>
    <property type="match status" value="1"/>
</dbReference>
<dbReference type="PANTHER" id="PTHR33434:SF2">
    <property type="entry name" value="FATTY ACID-BINDING PROTEIN TM_1468"/>
    <property type="match status" value="1"/>
</dbReference>
<dbReference type="PROSITE" id="PS51480">
    <property type="entry name" value="DHAL"/>
    <property type="match status" value="1"/>
</dbReference>
<dbReference type="GO" id="GO:0004371">
    <property type="term" value="F:glycerone kinase activity"/>
    <property type="evidence" value="ECO:0007669"/>
    <property type="project" value="InterPro"/>
</dbReference>
<dbReference type="InterPro" id="IPR003797">
    <property type="entry name" value="DegV"/>
</dbReference>
<dbReference type="SMART" id="SM01120">
    <property type="entry name" value="Dak2"/>
    <property type="match status" value="1"/>
</dbReference>
<dbReference type="EMBL" id="JBBDHC010000024">
    <property type="protein sequence ID" value="MEJ1250592.1"/>
    <property type="molecule type" value="Genomic_DNA"/>
</dbReference>